<accession>A0A2S3ZEX7</accession>
<comment type="caution">
    <text evidence="1">The sequence shown here is derived from an EMBL/GenBank/DDBJ whole genome shotgun (WGS) entry which is preliminary data.</text>
</comment>
<sequence length="146" mass="15618">MANDKTILMTSAGVEALLTLSRSETTLFPSNTAIVLEATAIPSAATRQFDAVYGRALKRYLDAAARKGIRFAGAPPLSGAQVLLAEIRVTPPRAMRTIGREIQGKGGTGTEWVARWTWDLAGIESIDGELLVQTAVDAITLPVPRR</sequence>
<gene>
    <name evidence="1" type="ORF">C3B61_11315</name>
</gene>
<proteinExistence type="predicted"/>
<dbReference type="AlphaFoldDB" id="A0A2S3ZEX7"/>
<dbReference type="RefSeq" id="WP_103460654.1">
    <property type="nucleotide sequence ID" value="NZ_PPXD01000017.1"/>
</dbReference>
<evidence type="ECO:0000313" key="2">
    <source>
        <dbReference type="Proteomes" id="UP000237340"/>
    </source>
</evidence>
<protein>
    <submittedName>
        <fullName evidence="1">Uncharacterized protein</fullName>
    </submittedName>
</protein>
<reference evidence="1 2" key="1">
    <citation type="submission" date="2018-01" db="EMBL/GenBank/DDBJ databases">
        <title>Cryobacterium sp. nov., from glaciers in China.</title>
        <authorList>
            <person name="Liu Q."/>
            <person name="Xin Y.-H."/>
        </authorList>
    </citation>
    <scope>NUCLEOTIDE SEQUENCE [LARGE SCALE GENOMIC DNA]</scope>
    <source>
        <strain evidence="1 2">TMN-42</strain>
    </source>
</reference>
<evidence type="ECO:0000313" key="1">
    <source>
        <dbReference type="EMBL" id="POH65047.1"/>
    </source>
</evidence>
<organism evidence="1 2">
    <name type="scientific">Cryobacterium zongtaii</name>
    <dbReference type="NCBI Taxonomy" id="1259217"/>
    <lineage>
        <taxon>Bacteria</taxon>
        <taxon>Bacillati</taxon>
        <taxon>Actinomycetota</taxon>
        <taxon>Actinomycetes</taxon>
        <taxon>Micrococcales</taxon>
        <taxon>Microbacteriaceae</taxon>
        <taxon>Cryobacterium</taxon>
    </lineage>
</organism>
<dbReference type="Proteomes" id="UP000237340">
    <property type="component" value="Unassembled WGS sequence"/>
</dbReference>
<dbReference type="EMBL" id="PPXD01000017">
    <property type="protein sequence ID" value="POH65047.1"/>
    <property type="molecule type" value="Genomic_DNA"/>
</dbReference>
<keyword evidence="2" id="KW-1185">Reference proteome</keyword>
<name>A0A2S3ZEX7_9MICO</name>